<evidence type="ECO:0000259" key="2">
    <source>
        <dbReference type="Pfam" id="PF01471"/>
    </source>
</evidence>
<dbReference type="InterPro" id="IPR036365">
    <property type="entry name" value="PGBD-like_sf"/>
</dbReference>
<dbReference type="AlphaFoldDB" id="A0A3T0N1Z2"/>
<evidence type="ECO:0000313" key="3">
    <source>
        <dbReference type="EMBL" id="AZV78058.1"/>
    </source>
</evidence>
<dbReference type="KEGG" id="sedi:EBB79_09260"/>
<dbReference type="InterPro" id="IPR036366">
    <property type="entry name" value="PGBDSf"/>
</dbReference>
<gene>
    <name evidence="3" type="ORF">EBB79_09260</name>
</gene>
<feature type="region of interest" description="Disordered" evidence="1">
    <location>
        <begin position="127"/>
        <end position="193"/>
    </location>
</feature>
<evidence type="ECO:0000313" key="4">
    <source>
        <dbReference type="Proteomes" id="UP000283063"/>
    </source>
</evidence>
<dbReference type="Proteomes" id="UP000283063">
    <property type="component" value="Chromosome"/>
</dbReference>
<reference evidence="3 4" key="1">
    <citation type="submission" date="2018-10" db="EMBL/GenBank/DDBJ databases">
        <title>Parasedimentitalea marina sp. nov., a psychrophilic bacterium isolated from deep seawater of the New Britain Trench.</title>
        <authorList>
            <person name="Cao J."/>
        </authorList>
    </citation>
    <scope>NUCLEOTIDE SEQUENCE [LARGE SCALE GENOMIC DNA]</scope>
    <source>
        <strain evidence="3 4">W43</strain>
    </source>
</reference>
<dbReference type="Gene3D" id="1.10.101.10">
    <property type="entry name" value="PGBD-like superfamily/PGBD"/>
    <property type="match status" value="1"/>
</dbReference>
<organism evidence="3 4">
    <name type="scientific">Parasedimentitalea marina</name>
    <dbReference type="NCBI Taxonomy" id="2483033"/>
    <lineage>
        <taxon>Bacteria</taxon>
        <taxon>Pseudomonadati</taxon>
        <taxon>Pseudomonadota</taxon>
        <taxon>Alphaproteobacteria</taxon>
        <taxon>Rhodobacterales</taxon>
        <taxon>Paracoccaceae</taxon>
        <taxon>Parasedimentitalea</taxon>
    </lineage>
</organism>
<dbReference type="Pfam" id="PF01471">
    <property type="entry name" value="PG_binding_1"/>
    <property type="match status" value="1"/>
</dbReference>
<proteinExistence type="predicted"/>
<dbReference type="InterPro" id="IPR002477">
    <property type="entry name" value="Peptidoglycan-bd-like"/>
</dbReference>
<keyword evidence="4" id="KW-1185">Reference proteome</keyword>
<dbReference type="SUPFAM" id="SSF47090">
    <property type="entry name" value="PGBD-like"/>
    <property type="match status" value="1"/>
</dbReference>
<sequence>MVYATSLPENSECEKITEDGETLYACDGVLYRSTYYEDEKVYEIVSDPPADEGQPQSVVGMGLTDPFTRGETVKELQNRLVGAGYDVGGVDGVFGSGTETAVMWLQYDNGIESTGVIDPPTAQLLGYDVPGAQAPATPPAAPDPEAAVPADPATDAEAEAPANPAPATDTGAAVPAGPSPATDADDASVEPEN</sequence>
<evidence type="ECO:0000256" key="1">
    <source>
        <dbReference type="SAM" id="MobiDB-lite"/>
    </source>
</evidence>
<dbReference type="EMBL" id="CP033219">
    <property type="protein sequence ID" value="AZV78058.1"/>
    <property type="molecule type" value="Genomic_DNA"/>
</dbReference>
<accession>A0A3T0N1Z2</accession>
<feature type="compositionally biased region" description="Low complexity" evidence="1">
    <location>
        <begin position="143"/>
        <end position="173"/>
    </location>
</feature>
<protein>
    <submittedName>
        <fullName evidence="3">Peptidoglycan-binding protein</fullName>
    </submittedName>
</protein>
<name>A0A3T0N1Z2_9RHOB</name>
<feature type="compositionally biased region" description="Acidic residues" evidence="1">
    <location>
        <begin position="183"/>
        <end position="193"/>
    </location>
</feature>
<feature type="domain" description="Peptidoglycan binding-like" evidence="2">
    <location>
        <begin position="69"/>
        <end position="125"/>
    </location>
</feature>
<dbReference type="RefSeq" id="WP_127748616.1">
    <property type="nucleotide sequence ID" value="NZ_CP033219.1"/>
</dbReference>
<dbReference type="OrthoDB" id="7871114at2"/>